<name>A0A176WGT4_MARPO</name>
<protein>
    <recommendedName>
        <fullName evidence="3">Leucine-rich repeat-containing N-terminal plant-type domain-containing protein</fullName>
    </recommendedName>
</protein>
<organism evidence="1 2">
    <name type="scientific">Marchantia polymorpha subsp. ruderalis</name>
    <dbReference type="NCBI Taxonomy" id="1480154"/>
    <lineage>
        <taxon>Eukaryota</taxon>
        <taxon>Viridiplantae</taxon>
        <taxon>Streptophyta</taxon>
        <taxon>Embryophyta</taxon>
        <taxon>Marchantiophyta</taxon>
        <taxon>Marchantiopsida</taxon>
        <taxon>Marchantiidae</taxon>
        <taxon>Marchantiales</taxon>
        <taxon>Marchantiaceae</taxon>
        <taxon>Marchantia</taxon>
    </lineage>
</organism>
<reference evidence="1" key="1">
    <citation type="submission" date="2016-03" db="EMBL/GenBank/DDBJ databases">
        <title>Mechanisms controlling the formation of the plant cell surface in tip-growing cells are functionally conserved among land plants.</title>
        <authorList>
            <person name="Honkanen S."/>
            <person name="Jones V.A."/>
            <person name="Morieri G."/>
            <person name="Champion C."/>
            <person name="Hetherington A.J."/>
            <person name="Kelly S."/>
            <person name="Saint-Marcoux D."/>
            <person name="Proust H."/>
            <person name="Prescott H."/>
            <person name="Dolan L."/>
        </authorList>
    </citation>
    <scope>NUCLEOTIDE SEQUENCE [LARGE SCALE GENOMIC DNA]</scope>
    <source>
        <tissue evidence="1">Whole gametophyte</tissue>
    </source>
</reference>
<accession>A0A176WGT4</accession>
<keyword evidence="2" id="KW-1185">Reference proteome</keyword>
<sequence length="68" mass="7539">MLTGTLDPLRNLSTFAYLHAAYNRLTGTLDPLRNLSMLESLFVRVQQVHGHAGAAEKPLPAQFDRSSE</sequence>
<comment type="caution">
    <text evidence="1">The sequence shown here is derived from an EMBL/GenBank/DDBJ whole genome shotgun (WGS) entry which is preliminary data.</text>
</comment>
<dbReference type="AlphaFoldDB" id="A0A176WGT4"/>
<proteinExistence type="predicted"/>
<evidence type="ECO:0000313" key="2">
    <source>
        <dbReference type="Proteomes" id="UP000077202"/>
    </source>
</evidence>
<dbReference type="EMBL" id="LVLJ01000821">
    <property type="protein sequence ID" value="OAE32458.1"/>
    <property type="molecule type" value="Genomic_DNA"/>
</dbReference>
<dbReference type="Proteomes" id="UP000077202">
    <property type="component" value="Unassembled WGS sequence"/>
</dbReference>
<evidence type="ECO:0008006" key="3">
    <source>
        <dbReference type="Google" id="ProtNLM"/>
    </source>
</evidence>
<gene>
    <name evidence="1" type="ORF">AXG93_1763s1000</name>
</gene>
<evidence type="ECO:0000313" key="1">
    <source>
        <dbReference type="EMBL" id="OAE32458.1"/>
    </source>
</evidence>